<evidence type="ECO:0000313" key="2">
    <source>
        <dbReference type="EMBL" id="EKD18237.1"/>
    </source>
</evidence>
<accession>K1WZY3</accession>
<feature type="region of interest" description="Disordered" evidence="1">
    <location>
        <begin position="239"/>
        <end position="342"/>
    </location>
</feature>
<dbReference type="GeneID" id="18759165"/>
<proteinExistence type="predicted"/>
<reference evidence="2 3" key="1">
    <citation type="journal article" date="2012" name="BMC Genomics">
        <title>Sequencing the genome of Marssonina brunnea reveals fungus-poplar co-evolution.</title>
        <authorList>
            <person name="Zhu S."/>
            <person name="Cao Y.-Z."/>
            <person name="Jiang C."/>
            <person name="Tan B.-Y."/>
            <person name="Wang Z."/>
            <person name="Feng S."/>
            <person name="Zhang L."/>
            <person name="Su X.-H."/>
            <person name="Brejova B."/>
            <person name="Vinar T."/>
            <person name="Xu M."/>
            <person name="Wang M.-X."/>
            <person name="Zhang S.-G."/>
            <person name="Huang M.-R."/>
            <person name="Wu R."/>
            <person name="Zhou Y."/>
        </authorList>
    </citation>
    <scope>NUCLEOTIDE SEQUENCE [LARGE SCALE GENOMIC DNA]</scope>
    <source>
        <strain evidence="2 3">MB_m1</strain>
    </source>
</reference>
<sequence length="342" mass="37722">MRRHMVKVARAPPKPEQVVVHGAKDLDGRLPPLDGSLEVEVGLVLDALELLQVALLAAKPDAGVSSSRQPRRPWPPLCPGSASGLPPYGCGWTSREGRRGDQPRELGGEQLGLVAQPLLSFAAESKYRVEAQTGCQKRSWLGKVWFALERKMDCTACARGKRRSKLYDLPYGIGKCPVAFDPDFINLTMVICCCGSRGAITVGSRGKGRIGAEADADTNVNRQTEQMKARRWLGAAAVRKLRHPGPARPKNPSGQYQDRREVQYRGTITWRRRDSRTAARSVREGEALGDGACYDSSGAAATREDETREREREREREVKPITGNPESKAASDDRYEKTDDKD</sequence>
<evidence type="ECO:0000256" key="1">
    <source>
        <dbReference type="SAM" id="MobiDB-lite"/>
    </source>
</evidence>
<evidence type="ECO:0000313" key="3">
    <source>
        <dbReference type="Proteomes" id="UP000006753"/>
    </source>
</evidence>
<dbReference type="InParanoid" id="K1WZY3"/>
<feature type="compositionally biased region" description="Basic and acidic residues" evidence="1">
    <location>
        <begin position="329"/>
        <end position="342"/>
    </location>
</feature>
<dbReference type="HOGENOM" id="CLU_811522_0_0_1"/>
<feature type="compositionally biased region" description="Basic and acidic residues" evidence="1">
    <location>
        <begin position="271"/>
        <end position="286"/>
    </location>
</feature>
<protein>
    <submittedName>
        <fullName evidence="2">Uncharacterized protein</fullName>
    </submittedName>
</protein>
<keyword evidence="3" id="KW-1185">Reference proteome</keyword>
<dbReference type="AlphaFoldDB" id="K1WZY3"/>
<organism evidence="2 3">
    <name type="scientific">Marssonina brunnea f. sp. multigermtubi (strain MB_m1)</name>
    <name type="common">Marssonina leaf spot fungus</name>
    <dbReference type="NCBI Taxonomy" id="1072389"/>
    <lineage>
        <taxon>Eukaryota</taxon>
        <taxon>Fungi</taxon>
        <taxon>Dikarya</taxon>
        <taxon>Ascomycota</taxon>
        <taxon>Pezizomycotina</taxon>
        <taxon>Leotiomycetes</taxon>
        <taxon>Helotiales</taxon>
        <taxon>Drepanopezizaceae</taxon>
        <taxon>Drepanopeziza</taxon>
    </lineage>
</organism>
<feature type="compositionally biased region" description="Basic and acidic residues" evidence="1">
    <location>
        <begin position="302"/>
        <end position="319"/>
    </location>
</feature>
<name>K1WZY3_MARBU</name>
<dbReference type="EMBL" id="JH921433">
    <property type="protein sequence ID" value="EKD18237.1"/>
    <property type="molecule type" value="Genomic_DNA"/>
</dbReference>
<dbReference type="Proteomes" id="UP000006753">
    <property type="component" value="Unassembled WGS sequence"/>
</dbReference>
<gene>
    <name evidence="2" type="ORF">MBM_03230</name>
</gene>
<dbReference type="KEGG" id="mbe:MBM_03230"/>